<sequence>MPAVVNSPLNENQSNKNQLNKNVFFSASSIIIALLLYTALLPKQAQSLFNLIQSNIIENGSWFYVLTVAFIFFFVAFLGLSRYGDIRLGPDHSTPDYSLGSWISMLFAAGMGIGLMFFGVAEPLMHYLSPPTAQTGTVEAVREAMKMTFFHWGLHAWAIYAVVALVLAYFSYRHNLPLTLRSALYPLIGDRIYQWPGHIVDVFAVVSTVFGVATSLGLGASQVNAGFGYLFGIEVSTTNQIIIMCVITGLAVISVATGLDKGIKILSETNMALAIILLLLIFVLGPTVFLLQAYLQNIGDYLADIVHNTFNLFAYKKTDWIGGWTIFYWGWWLAWAPFVGLFIARISRGRTIREFIIGVMLIPTVFTLFWMTIFGNSAIDLVHSQGVVELGEMVSKDSSVALFVFLENFPLTSVLSFFSVLMIIIFFVTSCDSGAMVVDMLCSHGSNNTPLWQRVYWAVGIGIVAGILLLVGGLSALQTMTIASALPFTVVLLLAIVGLIKALKVEGFKQESQLITPIPHSGGDNNDSWQNRLKNVVDFPNKSNVNKFISKIVTPALDSVAKELRENDINVEISDNNGLSLVIDHGEDQAFVYRVLARKYSQPDYANEENDDEQSYYRAEVHLVEGGQDYDIMGWSKTAVINDIIDQYHKHLHFLHLLR</sequence>
<dbReference type="InterPro" id="IPR018093">
    <property type="entry name" value="BCCT_CS"/>
</dbReference>
<dbReference type="PANTHER" id="PTHR30047:SF7">
    <property type="entry name" value="HIGH-AFFINITY CHOLINE TRANSPORT PROTEIN"/>
    <property type="match status" value="1"/>
</dbReference>
<evidence type="ECO:0000256" key="1">
    <source>
        <dbReference type="ARBA" id="ARBA00004651"/>
    </source>
</evidence>
<feature type="transmembrane region" description="Helical" evidence="8">
    <location>
        <begin position="271"/>
        <end position="295"/>
    </location>
</feature>
<evidence type="ECO:0000256" key="8">
    <source>
        <dbReference type="SAM" id="Phobius"/>
    </source>
</evidence>
<accession>A0A8H2JPV6</accession>
<feature type="transmembrane region" description="Helical" evidence="8">
    <location>
        <begin position="321"/>
        <end position="343"/>
    </location>
</feature>
<gene>
    <name evidence="9" type="ORF">FCS21_05805</name>
</gene>
<reference evidence="9 10" key="1">
    <citation type="submission" date="2019-05" db="EMBL/GenBank/DDBJ databases">
        <title>Colwellia ponticola sp. nov., isolated from seawater.</title>
        <authorList>
            <person name="Yoon J.-H."/>
        </authorList>
    </citation>
    <scope>NUCLEOTIDE SEQUENCE [LARGE SCALE GENOMIC DNA]</scope>
    <source>
        <strain evidence="9 10">OISW-25</strain>
    </source>
</reference>
<feature type="transmembrane region" description="Helical" evidence="8">
    <location>
        <begin position="455"/>
        <end position="476"/>
    </location>
</feature>
<feature type="transmembrane region" description="Helical" evidence="8">
    <location>
        <begin position="61"/>
        <end position="80"/>
    </location>
</feature>
<comment type="similarity">
    <text evidence="2">Belongs to the BCCT transporter (TC 2.A.15) family.</text>
</comment>
<keyword evidence="4" id="KW-1003">Cell membrane</keyword>
<keyword evidence="7 8" id="KW-0472">Membrane</keyword>
<dbReference type="NCBIfam" id="TIGR00842">
    <property type="entry name" value="bcct"/>
    <property type="match status" value="1"/>
</dbReference>
<feature type="transmembrane region" description="Helical" evidence="8">
    <location>
        <begin position="149"/>
        <end position="172"/>
    </location>
</feature>
<proteinExistence type="inferred from homology"/>
<evidence type="ECO:0000256" key="4">
    <source>
        <dbReference type="ARBA" id="ARBA00022475"/>
    </source>
</evidence>
<dbReference type="Proteomes" id="UP000307702">
    <property type="component" value="Unassembled WGS sequence"/>
</dbReference>
<evidence type="ECO:0000256" key="5">
    <source>
        <dbReference type="ARBA" id="ARBA00022692"/>
    </source>
</evidence>
<evidence type="ECO:0000256" key="7">
    <source>
        <dbReference type="ARBA" id="ARBA00023136"/>
    </source>
</evidence>
<dbReference type="EMBL" id="SZVP01000003">
    <property type="protein sequence ID" value="TMM46469.1"/>
    <property type="molecule type" value="Genomic_DNA"/>
</dbReference>
<evidence type="ECO:0000256" key="6">
    <source>
        <dbReference type="ARBA" id="ARBA00022989"/>
    </source>
</evidence>
<dbReference type="OrthoDB" id="9775735at2"/>
<keyword evidence="10" id="KW-1185">Reference proteome</keyword>
<comment type="caution">
    <text evidence="9">The sequence shown here is derived from an EMBL/GenBank/DDBJ whole genome shotgun (WGS) entry which is preliminary data.</text>
</comment>
<evidence type="ECO:0000313" key="9">
    <source>
        <dbReference type="EMBL" id="TMM46469.1"/>
    </source>
</evidence>
<dbReference type="AlphaFoldDB" id="A0A8H2JPV6"/>
<name>A0A8H2JPV6_9GAMM</name>
<keyword evidence="6 8" id="KW-1133">Transmembrane helix</keyword>
<dbReference type="InterPro" id="IPR000060">
    <property type="entry name" value="BCCT_transptr"/>
</dbReference>
<dbReference type="PANTHER" id="PTHR30047">
    <property type="entry name" value="HIGH-AFFINITY CHOLINE TRANSPORT PROTEIN-RELATED"/>
    <property type="match status" value="1"/>
</dbReference>
<dbReference type="Pfam" id="PF02028">
    <property type="entry name" value="BCCT"/>
    <property type="match status" value="1"/>
</dbReference>
<protein>
    <submittedName>
        <fullName evidence="9">BCCT family transporter</fullName>
    </submittedName>
</protein>
<comment type="subcellular location">
    <subcellularLocation>
        <location evidence="1">Cell membrane</location>
        <topology evidence="1">Multi-pass membrane protein</topology>
    </subcellularLocation>
</comment>
<feature type="transmembrane region" description="Helical" evidence="8">
    <location>
        <begin position="355"/>
        <end position="379"/>
    </location>
</feature>
<feature type="transmembrane region" description="Helical" evidence="8">
    <location>
        <begin position="399"/>
        <end position="428"/>
    </location>
</feature>
<keyword evidence="3" id="KW-0813">Transport</keyword>
<feature type="transmembrane region" description="Helical" evidence="8">
    <location>
        <begin position="101"/>
        <end position="121"/>
    </location>
</feature>
<dbReference type="GO" id="GO:0005886">
    <property type="term" value="C:plasma membrane"/>
    <property type="evidence" value="ECO:0007669"/>
    <property type="project" value="UniProtKB-SubCell"/>
</dbReference>
<dbReference type="GO" id="GO:0022857">
    <property type="term" value="F:transmembrane transporter activity"/>
    <property type="evidence" value="ECO:0007669"/>
    <property type="project" value="InterPro"/>
</dbReference>
<feature type="transmembrane region" description="Helical" evidence="8">
    <location>
        <begin position="482"/>
        <end position="503"/>
    </location>
</feature>
<feature type="transmembrane region" description="Helical" evidence="8">
    <location>
        <begin position="199"/>
        <end position="220"/>
    </location>
</feature>
<keyword evidence="5 8" id="KW-0812">Transmembrane</keyword>
<feature type="transmembrane region" description="Helical" evidence="8">
    <location>
        <begin position="23"/>
        <end position="41"/>
    </location>
</feature>
<evidence type="ECO:0000256" key="2">
    <source>
        <dbReference type="ARBA" id="ARBA00005658"/>
    </source>
</evidence>
<feature type="transmembrane region" description="Helical" evidence="8">
    <location>
        <begin position="240"/>
        <end position="259"/>
    </location>
</feature>
<evidence type="ECO:0000313" key="10">
    <source>
        <dbReference type="Proteomes" id="UP000307702"/>
    </source>
</evidence>
<evidence type="ECO:0000256" key="3">
    <source>
        <dbReference type="ARBA" id="ARBA00022448"/>
    </source>
</evidence>
<dbReference type="NCBIfam" id="NF007399">
    <property type="entry name" value="PRK09928.1"/>
    <property type="match status" value="1"/>
</dbReference>
<dbReference type="RefSeq" id="WP_138621340.1">
    <property type="nucleotide sequence ID" value="NZ_SZVP01000003.1"/>
</dbReference>
<organism evidence="9 10">
    <name type="scientific">Colwellia ponticola</name>
    <dbReference type="NCBI Taxonomy" id="2304625"/>
    <lineage>
        <taxon>Bacteria</taxon>
        <taxon>Pseudomonadati</taxon>
        <taxon>Pseudomonadota</taxon>
        <taxon>Gammaproteobacteria</taxon>
        <taxon>Alteromonadales</taxon>
        <taxon>Colwelliaceae</taxon>
        <taxon>Colwellia</taxon>
    </lineage>
</organism>
<dbReference type="PROSITE" id="PS01303">
    <property type="entry name" value="BCCT"/>
    <property type="match status" value="1"/>
</dbReference>